<feature type="non-terminal residue" evidence="1">
    <location>
        <position position="1"/>
    </location>
</feature>
<organism evidence="1 2">
    <name type="scientific">Cajanus cajan</name>
    <name type="common">Pigeon pea</name>
    <name type="synonym">Cajanus indicus</name>
    <dbReference type="NCBI Taxonomy" id="3821"/>
    <lineage>
        <taxon>Eukaryota</taxon>
        <taxon>Viridiplantae</taxon>
        <taxon>Streptophyta</taxon>
        <taxon>Embryophyta</taxon>
        <taxon>Tracheophyta</taxon>
        <taxon>Spermatophyta</taxon>
        <taxon>Magnoliopsida</taxon>
        <taxon>eudicotyledons</taxon>
        <taxon>Gunneridae</taxon>
        <taxon>Pentapetalae</taxon>
        <taxon>rosids</taxon>
        <taxon>fabids</taxon>
        <taxon>Fabales</taxon>
        <taxon>Fabaceae</taxon>
        <taxon>Papilionoideae</taxon>
        <taxon>50 kb inversion clade</taxon>
        <taxon>NPAAA clade</taxon>
        <taxon>indigoferoid/millettioid clade</taxon>
        <taxon>Phaseoleae</taxon>
        <taxon>Cajanus</taxon>
    </lineage>
</organism>
<gene>
    <name evidence="1" type="ORF">KK1_039685</name>
</gene>
<evidence type="ECO:0000313" key="2">
    <source>
        <dbReference type="Proteomes" id="UP000075243"/>
    </source>
</evidence>
<evidence type="ECO:0000313" key="1">
    <source>
        <dbReference type="EMBL" id="KYP39038.1"/>
    </source>
</evidence>
<reference evidence="1" key="1">
    <citation type="journal article" date="2012" name="Nat. Biotechnol.">
        <title>Draft genome sequence of pigeonpea (Cajanus cajan), an orphan legume crop of resource-poor farmers.</title>
        <authorList>
            <person name="Varshney R.K."/>
            <person name="Chen W."/>
            <person name="Li Y."/>
            <person name="Bharti A.K."/>
            <person name="Saxena R.K."/>
            <person name="Schlueter J.A."/>
            <person name="Donoghue M.T."/>
            <person name="Azam S."/>
            <person name="Fan G."/>
            <person name="Whaley A.M."/>
            <person name="Farmer A.D."/>
            <person name="Sheridan J."/>
            <person name="Iwata A."/>
            <person name="Tuteja R."/>
            <person name="Penmetsa R.V."/>
            <person name="Wu W."/>
            <person name="Upadhyaya H.D."/>
            <person name="Yang S.P."/>
            <person name="Shah T."/>
            <person name="Saxena K.B."/>
            <person name="Michael T."/>
            <person name="McCombie W.R."/>
            <person name="Yang B."/>
            <person name="Zhang G."/>
            <person name="Yang H."/>
            <person name="Wang J."/>
            <person name="Spillane C."/>
            <person name="Cook D.R."/>
            <person name="May G.D."/>
            <person name="Xu X."/>
            <person name="Jackson S.A."/>
        </authorList>
    </citation>
    <scope>NUCLEOTIDE SEQUENCE [LARGE SCALE GENOMIC DNA]</scope>
</reference>
<proteinExistence type="predicted"/>
<dbReference type="EMBL" id="KQ483944">
    <property type="protein sequence ID" value="KYP39038.1"/>
    <property type="molecule type" value="Genomic_DNA"/>
</dbReference>
<sequence length="114" mass="13663">GTISILIKKDMIIAKHIFYILELDQNLLSVSQMLKNGYVVYFKENYYFIMNEHGLEIAKIEMIKNSFYLKFDLVEDHDFITKIDESNVLHERFGHNFMQDVFDTKNPSKWYLKT</sequence>
<dbReference type="Gramene" id="C.cajan_38861.t">
    <property type="protein sequence ID" value="C.cajan_38861.t.cds1"/>
    <property type="gene ID" value="C.cajan_38861"/>
</dbReference>
<evidence type="ECO:0008006" key="3">
    <source>
        <dbReference type="Google" id="ProtNLM"/>
    </source>
</evidence>
<dbReference type="Proteomes" id="UP000075243">
    <property type="component" value="Unassembled WGS sequence"/>
</dbReference>
<keyword evidence="2" id="KW-1185">Reference proteome</keyword>
<protein>
    <recommendedName>
        <fullName evidence="3">Retrovirus-related Pol polyprotein from transposon TNT 1-94</fullName>
    </recommendedName>
</protein>
<dbReference type="AlphaFoldDB" id="A0A151R8T0"/>
<accession>A0A151R8T0</accession>
<name>A0A151R8T0_CAJCA</name>